<dbReference type="AlphaFoldDB" id="A0A6V8H8P4"/>
<evidence type="ECO:0000313" key="2">
    <source>
        <dbReference type="Proteomes" id="UP000053095"/>
    </source>
</evidence>
<organism evidence="1 2">
    <name type="scientific">Talaromyces pinophilus</name>
    <name type="common">Penicillium pinophilum</name>
    <dbReference type="NCBI Taxonomy" id="128442"/>
    <lineage>
        <taxon>Eukaryota</taxon>
        <taxon>Fungi</taxon>
        <taxon>Dikarya</taxon>
        <taxon>Ascomycota</taxon>
        <taxon>Pezizomycotina</taxon>
        <taxon>Eurotiomycetes</taxon>
        <taxon>Eurotiomycetidae</taxon>
        <taxon>Eurotiales</taxon>
        <taxon>Trichocomaceae</taxon>
        <taxon>Talaromyces</taxon>
        <taxon>Talaromyces sect. Talaromyces</taxon>
    </lineage>
</organism>
<accession>A0A6V8H8P4</accession>
<keyword evidence="2" id="KW-1185">Reference proteome</keyword>
<dbReference type="EMBL" id="DF933813">
    <property type="protein sequence ID" value="GAM35861.1"/>
    <property type="molecule type" value="Genomic_DNA"/>
</dbReference>
<sequence>MASTDSHLLHLPTEILIEIVKLLPNFSSLWALINAFPRFDLLFLSLPFEILEHFLQKETPPMHPSLIRVALVTRLPPPWFPDIQDATKYMCRHKPLDLLFSALSRHIEEQPQLALKVAFLVRGLVKMAHKIHAVTHACLDYYVEKSMTIKPERWDATHNLEISLTATLFNPSHLVLRHMWKSKYSSDSSGAYKCLSIYELPISRTT</sequence>
<dbReference type="Proteomes" id="UP000053095">
    <property type="component" value="Unassembled WGS sequence"/>
</dbReference>
<proteinExistence type="predicted"/>
<reference evidence="2" key="1">
    <citation type="journal article" date="2015" name="Genome Announc.">
        <title>Draft genome sequence of Talaromyces cellulolyticus strain Y-94, a source of lignocellulosic biomass-degrading enzymes.</title>
        <authorList>
            <person name="Fujii T."/>
            <person name="Koike H."/>
            <person name="Sawayama S."/>
            <person name="Yano S."/>
            <person name="Inoue H."/>
        </authorList>
    </citation>
    <scope>NUCLEOTIDE SEQUENCE [LARGE SCALE GENOMIC DNA]</scope>
    <source>
        <strain evidence="2">Y-94</strain>
    </source>
</reference>
<gene>
    <name evidence="1" type="ORF">TCE0_017f04515</name>
</gene>
<comment type="caution">
    <text evidence="1">The sequence shown here is derived from an EMBL/GenBank/DDBJ whole genome shotgun (WGS) entry which is preliminary data.</text>
</comment>
<evidence type="ECO:0000313" key="1">
    <source>
        <dbReference type="EMBL" id="GAM35861.1"/>
    </source>
</evidence>
<protein>
    <recommendedName>
        <fullName evidence="3">F-box domain-containing protein</fullName>
    </recommendedName>
</protein>
<name>A0A6V8H8P4_TALPI</name>
<evidence type="ECO:0008006" key="3">
    <source>
        <dbReference type="Google" id="ProtNLM"/>
    </source>
</evidence>